<reference evidence="2" key="3">
    <citation type="submission" date="2015-04" db="UniProtKB">
        <authorList>
            <consortium name="EnsemblPlants"/>
        </authorList>
    </citation>
    <scope>IDENTIFICATION</scope>
    <source>
        <strain evidence="2">cv. Jemalong A17</strain>
    </source>
</reference>
<dbReference type="Proteomes" id="UP000002051">
    <property type="component" value="Unassembled WGS sequence"/>
</dbReference>
<dbReference type="AlphaFoldDB" id="A0A072U7D5"/>
<dbReference type="EMBL" id="CM001223">
    <property type="protein sequence ID" value="KEH21755.1"/>
    <property type="molecule type" value="Genomic_DNA"/>
</dbReference>
<name>A0A072U7D5_MEDTR</name>
<proteinExistence type="predicted"/>
<evidence type="ECO:0000313" key="1">
    <source>
        <dbReference type="EMBL" id="KEH21755.1"/>
    </source>
</evidence>
<sequence length="68" mass="7557">MTIDLRLEGSNFKLSLHSKTISTVHFDQTAGSCNCVTQLQHGIQIVRILLIIQMVPLIPKVKVENALT</sequence>
<gene>
    <name evidence="1" type="ordered locus">MTR_7g016030</name>
</gene>
<evidence type="ECO:0000313" key="3">
    <source>
        <dbReference type="Proteomes" id="UP000002051"/>
    </source>
</evidence>
<organism evidence="1 3">
    <name type="scientific">Medicago truncatula</name>
    <name type="common">Barrel medic</name>
    <name type="synonym">Medicago tribuloides</name>
    <dbReference type="NCBI Taxonomy" id="3880"/>
    <lineage>
        <taxon>Eukaryota</taxon>
        <taxon>Viridiplantae</taxon>
        <taxon>Streptophyta</taxon>
        <taxon>Embryophyta</taxon>
        <taxon>Tracheophyta</taxon>
        <taxon>Spermatophyta</taxon>
        <taxon>Magnoliopsida</taxon>
        <taxon>eudicotyledons</taxon>
        <taxon>Gunneridae</taxon>
        <taxon>Pentapetalae</taxon>
        <taxon>rosids</taxon>
        <taxon>fabids</taxon>
        <taxon>Fabales</taxon>
        <taxon>Fabaceae</taxon>
        <taxon>Papilionoideae</taxon>
        <taxon>50 kb inversion clade</taxon>
        <taxon>NPAAA clade</taxon>
        <taxon>Hologalegina</taxon>
        <taxon>IRL clade</taxon>
        <taxon>Trifolieae</taxon>
        <taxon>Medicago</taxon>
    </lineage>
</organism>
<evidence type="ECO:0000313" key="2">
    <source>
        <dbReference type="EnsemblPlants" id="KEH21755"/>
    </source>
</evidence>
<protein>
    <submittedName>
        <fullName evidence="1 2">Uncharacterized protein</fullName>
    </submittedName>
</protein>
<reference evidence="1 3" key="1">
    <citation type="journal article" date="2011" name="Nature">
        <title>The Medicago genome provides insight into the evolution of rhizobial symbioses.</title>
        <authorList>
            <person name="Young N.D."/>
            <person name="Debelle F."/>
            <person name="Oldroyd G.E."/>
            <person name="Geurts R."/>
            <person name="Cannon S.B."/>
            <person name="Udvardi M.K."/>
            <person name="Benedito V.A."/>
            <person name="Mayer K.F."/>
            <person name="Gouzy J."/>
            <person name="Schoof H."/>
            <person name="Van de Peer Y."/>
            <person name="Proost S."/>
            <person name="Cook D.R."/>
            <person name="Meyers B.C."/>
            <person name="Spannagl M."/>
            <person name="Cheung F."/>
            <person name="De Mita S."/>
            <person name="Krishnakumar V."/>
            <person name="Gundlach H."/>
            <person name="Zhou S."/>
            <person name="Mudge J."/>
            <person name="Bharti A.K."/>
            <person name="Murray J.D."/>
            <person name="Naoumkina M.A."/>
            <person name="Rosen B."/>
            <person name="Silverstein K.A."/>
            <person name="Tang H."/>
            <person name="Rombauts S."/>
            <person name="Zhao P.X."/>
            <person name="Zhou P."/>
            <person name="Barbe V."/>
            <person name="Bardou P."/>
            <person name="Bechner M."/>
            <person name="Bellec A."/>
            <person name="Berger A."/>
            <person name="Berges H."/>
            <person name="Bidwell S."/>
            <person name="Bisseling T."/>
            <person name="Choisne N."/>
            <person name="Couloux A."/>
            <person name="Denny R."/>
            <person name="Deshpande S."/>
            <person name="Dai X."/>
            <person name="Doyle J.J."/>
            <person name="Dudez A.M."/>
            <person name="Farmer A.D."/>
            <person name="Fouteau S."/>
            <person name="Franken C."/>
            <person name="Gibelin C."/>
            <person name="Gish J."/>
            <person name="Goldstein S."/>
            <person name="Gonzalez A.J."/>
            <person name="Green P.J."/>
            <person name="Hallab A."/>
            <person name="Hartog M."/>
            <person name="Hua A."/>
            <person name="Humphray S.J."/>
            <person name="Jeong D.H."/>
            <person name="Jing Y."/>
            <person name="Jocker A."/>
            <person name="Kenton S.M."/>
            <person name="Kim D.J."/>
            <person name="Klee K."/>
            <person name="Lai H."/>
            <person name="Lang C."/>
            <person name="Lin S."/>
            <person name="Macmil S.L."/>
            <person name="Magdelenat G."/>
            <person name="Matthews L."/>
            <person name="McCorrison J."/>
            <person name="Monaghan E.L."/>
            <person name="Mun J.H."/>
            <person name="Najar F.Z."/>
            <person name="Nicholson C."/>
            <person name="Noirot C."/>
            <person name="O'Bleness M."/>
            <person name="Paule C.R."/>
            <person name="Poulain J."/>
            <person name="Prion F."/>
            <person name="Qin B."/>
            <person name="Qu C."/>
            <person name="Retzel E.F."/>
            <person name="Riddle C."/>
            <person name="Sallet E."/>
            <person name="Samain S."/>
            <person name="Samson N."/>
            <person name="Sanders I."/>
            <person name="Saurat O."/>
            <person name="Scarpelli C."/>
            <person name="Schiex T."/>
            <person name="Segurens B."/>
            <person name="Severin A.J."/>
            <person name="Sherrier D.J."/>
            <person name="Shi R."/>
            <person name="Sims S."/>
            <person name="Singer S.R."/>
            <person name="Sinharoy S."/>
            <person name="Sterck L."/>
            <person name="Viollet A."/>
            <person name="Wang B.B."/>
            <person name="Wang K."/>
            <person name="Wang M."/>
            <person name="Wang X."/>
            <person name="Warfsmann J."/>
            <person name="Weissenbach J."/>
            <person name="White D.D."/>
            <person name="White J.D."/>
            <person name="Wiley G.B."/>
            <person name="Wincker P."/>
            <person name="Xing Y."/>
            <person name="Yang L."/>
            <person name="Yao Z."/>
            <person name="Ying F."/>
            <person name="Zhai J."/>
            <person name="Zhou L."/>
            <person name="Zuber A."/>
            <person name="Denarie J."/>
            <person name="Dixon R.A."/>
            <person name="May G.D."/>
            <person name="Schwartz D.C."/>
            <person name="Rogers J."/>
            <person name="Quetier F."/>
            <person name="Town C.D."/>
            <person name="Roe B.A."/>
        </authorList>
    </citation>
    <scope>NUCLEOTIDE SEQUENCE [LARGE SCALE GENOMIC DNA]</scope>
    <source>
        <strain evidence="1">A17</strain>
        <strain evidence="2 3">cv. Jemalong A17</strain>
    </source>
</reference>
<dbReference type="EnsemblPlants" id="KEH21755">
    <property type="protein sequence ID" value="KEH21755"/>
    <property type="gene ID" value="MTR_7g016030"/>
</dbReference>
<reference evidence="1 3" key="2">
    <citation type="journal article" date="2014" name="BMC Genomics">
        <title>An improved genome release (version Mt4.0) for the model legume Medicago truncatula.</title>
        <authorList>
            <person name="Tang H."/>
            <person name="Krishnakumar V."/>
            <person name="Bidwell S."/>
            <person name="Rosen B."/>
            <person name="Chan A."/>
            <person name="Zhou S."/>
            <person name="Gentzbittel L."/>
            <person name="Childs K.L."/>
            <person name="Yandell M."/>
            <person name="Gundlach H."/>
            <person name="Mayer K.F."/>
            <person name="Schwartz D.C."/>
            <person name="Town C.D."/>
        </authorList>
    </citation>
    <scope>GENOME REANNOTATION</scope>
    <source>
        <strain evidence="1">A17</strain>
        <strain evidence="2 3">cv. Jemalong A17</strain>
    </source>
</reference>
<keyword evidence="3" id="KW-1185">Reference proteome</keyword>
<dbReference type="HOGENOM" id="CLU_2797827_0_0_1"/>
<accession>A0A072U7D5</accession>